<evidence type="ECO:0000313" key="3">
    <source>
        <dbReference type="Proteomes" id="UP000451233"/>
    </source>
</evidence>
<keyword evidence="3" id="KW-1185">Reference proteome</keyword>
<reference evidence="2 3" key="1">
    <citation type="submission" date="2019-11" db="EMBL/GenBank/DDBJ databases">
        <title>Pedobacter sp. HMF7056 Genome sequencing and assembly.</title>
        <authorList>
            <person name="Kang H."/>
            <person name="Kim H."/>
            <person name="Joh K."/>
        </authorList>
    </citation>
    <scope>NUCLEOTIDE SEQUENCE [LARGE SCALE GENOMIC DNA]</scope>
    <source>
        <strain evidence="2 3">HMF7056</strain>
    </source>
</reference>
<dbReference type="InterPro" id="IPR016181">
    <property type="entry name" value="Acyl_CoA_acyltransferase"/>
</dbReference>
<accession>A0A7K1XWX7</accession>
<dbReference type="GO" id="GO:0016747">
    <property type="term" value="F:acyltransferase activity, transferring groups other than amino-acyl groups"/>
    <property type="evidence" value="ECO:0007669"/>
    <property type="project" value="InterPro"/>
</dbReference>
<dbReference type="Gene3D" id="3.40.630.30">
    <property type="match status" value="1"/>
</dbReference>
<dbReference type="Proteomes" id="UP000451233">
    <property type="component" value="Unassembled WGS sequence"/>
</dbReference>
<evidence type="ECO:0000313" key="2">
    <source>
        <dbReference type="EMBL" id="MXV15327.1"/>
    </source>
</evidence>
<organism evidence="2 3">
    <name type="scientific">Hufsiella ginkgonis</name>
    <dbReference type="NCBI Taxonomy" id="2695274"/>
    <lineage>
        <taxon>Bacteria</taxon>
        <taxon>Pseudomonadati</taxon>
        <taxon>Bacteroidota</taxon>
        <taxon>Sphingobacteriia</taxon>
        <taxon>Sphingobacteriales</taxon>
        <taxon>Sphingobacteriaceae</taxon>
        <taxon>Hufsiella</taxon>
    </lineage>
</organism>
<keyword evidence="2" id="KW-0808">Transferase</keyword>
<dbReference type="PANTHER" id="PTHR43233">
    <property type="entry name" value="FAMILY N-ACETYLTRANSFERASE, PUTATIVE (AFU_ORTHOLOGUE AFUA_6G03350)-RELATED"/>
    <property type="match status" value="1"/>
</dbReference>
<dbReference type="InterPro" id="IPR000182">
    <property type="entry name" value="GNAT_dom"/>
</dbReference>
<dbReference type="PANTHER" id="PTHR43233:SF1">
    <property type="entry name" value="FAMILY N-ACETYLTRANSFERASE, PUTATIVE (AFU_ORTHOLOGUE AFUA_6G03350)-RELATED"/>
    <property type="match status" value="1"/>
</dbReference>
<dbReference type="PROSITE" id="PS51186">
    <property type="entry name" value="GNAT"/>
    <property type="match status" value="1"/>
</dbReference>
<dbReference type="SUPFAM" id="SSF55729">
    <property type="entry name" value="Acyl-CoA N-acyltransferases (Nat)"/>
    <property type="match status" value="1"/>
</dbReference>
<evidence type="ECO:0000259" key="1">
    <source>
        <dbReference type="PROSITE" id="PS51186"/>
    </source>
</evidence>
<sequence length="153" mass="17461">MNHIQYQANDVVVSSDKSLLQFGVIHRYLSEEAYWSKKIPGHTVRTAIENSFCIGIYVAGNQVGFCRIISDYATFGYLADVFVLDGHRGKGLSKLMMKLIMELPWIRELRRFTLATVDAHGLYGQFGFVSPKFPDRLMEITKPKMYESLQSNS</sequence>
<protein>
    <submittedName>
        <fullName evidence="2">GNAT family N-acetyltransferase</fullName>
    </submittedName>
</protein>
<dbReference type="Pfam" id="PF13508">
    <property type="entry name" value="Acetyltransf_7"/>
    <property type="match status" value="1"/>
</dbReference>
<gene>
    <name evidence="2" type="ORF">GS398_08435</name>
</gene>
<dbReference type="InterPro" id="IPR053144">
    <property type="entry name" value="Acetyltransferase_Butenolide"/>
</dbReference>
<dbReference type="RefSeq" id="WP_160906328.1">
    <property type="nucleotide sequence ID" value="NZ_WVHS01000002.1"/>
</dbReference>
<comment type="caution">
    <text evidence="2">The sequence shown here is derived from an EMBL/GenBank/DDBJ whole genome shotgun (WGS) entry which is preliminary data.</text>
</comment>
<name>A0A7K1XWX7_9SPHI</name>
<dbReference type="AlphaFoldDB" id="A0A7K1XWX7"/>
<proteinExistence type="predicted"/>
<feature type="domain" description="N-acetyltransferase" evidence="1">
    <location>
        <begin position="9"/>
        <end position="143"/>
    </location>
</feature>
<dbReference type="EMBL" id="WVHS01000002">
    <property type="protein sequence ID" value="MXV15327.1"/>
    <property type="molecule type" value="Genomic_DNA"/>
</dbReference>
<dbReference type="CDD" id="cd04301">
    <property type="entry name" value="NAT_SF"/>
    <property type="match status" value="1"/>
</dbReference>